<gene>
    <name evidence="2" type="ORF">ACFPUY_30055</name>
</gene>
<dbReference type="SMART" id="SM00746">
    <property type="entry name" value="TRASH"/>
    <property type="match status" value="1"/>
</dbReference>
<dbReference type="RefSeq" id="WP_219546324.1">
    <property type="nucleotide sequence ID" value="NZ_JAHKRN010000023.1"/>
</dbReference>
<comment type="caution">
    <text evidence="2">The sequence shown here is derived from an EMBL/GenBank/DDBJ whole genome shotgun (WGS) entry which is preliminary data.</text>
</comment>
<reference evidence="3" key="1">
    <citation type="journal article" date="2019" name="Int. J. Syst. Evol. Microbiol.">
        <title>The Global Catalogue of Microorganisms (GCM) 10K type strain sequencing project: providing services to taxonomists for standard genome sequencing and annotation.</title>
        <authorList>
            <consortium name="The Broad Institute Genomics Platform"/>
            <consortium name="The Broad Institute Genome Sequencing Center for Infectious Disease"/>
            <person name="Wu L."/>
            <person name="Ma J."/>
        </authorList>
    </citation>
    <scope>NUCLEOTIDE SEQUENCE [LARGE SCALE GENOMIC DNA]</scope>
    <source>
        <strain evidence="3">CGMCC 4.7106</strain>
    </source>
</reference>
<dbReference type="InterPro" id="IPR007029">
    <property type="entry name" value="YHS_dom"/>
</dbReference>
<evidence type="ECO:0000313" key="2">
    <source>
        <dbReference type="EMBL" id="MFC5819364.1"/>
    </source>
</evidence>
<keyword evidence="3" id="KW-1185">Reference proteome</keyword>
<name>A0ABW1C194_9ACTN</name>
<dbReference type="InterPro" id="IPR011017">
    <property type="entry name" value="TRASH_dom"/>
</dbReference>
<organism evidence="2 3">
    <name type="scientific">Nonomuraea harbinensis</name>
    <dbReference type="NCBI Taxonomy" id="1286938"/>
    <lineage>
        <taxon>Bacteria</taxon>
        <taxon>Bacillati</taxon>
        <taxon>Actinomycetota</taxon>
        <taxon>Actinomycetes</taxon>
        <taxon>Streptosporangiales</taxon>
        <taxon>Streptosporangiaceae</taxon>
        <taxon>Nonomuraea</taxon>
    </lineage>
</organism>
<feature type="domain" description="TRASH" evidence="1">
    <location>
        <begin position="147"/>
        <end position="184"/>
    </location>
</feature>
<sequence>MLFIEVYARRGAFGQEELRQIAARLAPSRIFAATESDEEAADPGVLALFDSLGHVVVHEPAIWVTAGPARCVVNVYAPAWAKEMSEHLVSEVTAAVPGGDAIVHVFGVPQGGYGIGGRVRRSSDMLTMIEDAKREAPAEAPPGTYVDPVCGATVAKEKAVTLELDGQTYGFCCPHCRGHFAKGRREEAAT</sequence>
<protein>
    <submittedName>
        <fullName evidence="2">YHS domain-containing protein</fullName>
    </submittedName>
</protein>
<proteinExistence type="predicted"/>
<dbReference type="Proteomes" id="UP001596096">
    <property type="component" value="Unassembled WGS sequence"/>
</dbReference>
<evidence type="ECO:0000313" key="3">
    <source>
        <dbReference type="Proteomes" id="UP001596096"/>
    </source>
</evidence>
<evidence type="ECO:0000259" key="1">
    <source>
        <dbReference type="SMART" id="SM00746"/>
    </source>
</evidence>
<dbReference type="Pfam" id="PF04945">
    <property type="entry name" value="YHS"/>
    <property type="match status" value="1"/>
</dbReference>
<dbReference type="EMBL" id="JBHSNW010000018">
    <property type="protein sequence ID" value="MFC5819364.1"/>
    <property type="molecule type" value="Genomic_DNA"/>
</dbReference>
<accession>A0ABW1C194</accession>